<feature type="region of interest" description="Disordered" evidence="2">
    <location>
        <begin position="1"/>
        <end position="59"/>
    </location>
</feature>
<keyword evidence="4" id="KW-1185">Reference proteome</keyword>
<dbReference type="KEGG" id="spar:SPRG_01691"/>
<feature type="compositionally biased region" description="Low complexity" evidence="2">
    <location>
        <begin position="46"/>
        <end position="59"/>
    </location>
</feature>
<evidence type="ECO:0000256" key="1">
    <source>
        <dbReference type="SAM" id="Coils"/>
    </source>
</evidence>
<name>A0A067D465_SAPPC</name>
<dbReference type="GeneID" id="24124272"/>
<feature type="coiled-coil region" evidence="1">
    <location>
        <begin position="97"/>
        <end position="156"/>
    </location>
</feature>
<keyword evidence="1" id="KW-0175">Coiled coil</keyword>
<feature type="coiled-coil region" evidence="1">
    <location>
        <begin position="193"/>
        <end position="220"/>
    </location>
</feature>
<dbReference type="EMBL" id="KK583192">
    <property type="protein sequence ID" value="KDO33812.1"/>
    <property type="molecule type" value="Genomic_DNA"/>
</dbReference>
<dbReference type="Proteomes" id="UP000030745">
    <property type="component" value="Unassembled WGS sequence"/>
</dbReference>
<reference evidence="3 4" key="1">
    <citation type="journal article" date="2013" name="PLoS Genet.">
        <title>Distinctive expansion of potential virulence genes in the genome of the oomycete fish pathogen Saprolegnia parasitica.</title>
        <authorList>
            <person name="Jiang R.H."/>
            <person name="de Bruijn I."/>
            <person name="Haas B.J."/>
            <person name="Belmonte R."/>
            <person name="Lobach L."/>
            <person name="Christie J."/>
            <person name="van den Ackerveken G."/>
            <person name="Bottin A."/>
            <person name="Bulone V."/>
            <person name="Diaz-Moreno S.M."/>
            <person name="Dumas B."/>
            <person name="Fan L."/>
            <person name="Gaulin E."/>
            <person name="Govers F."/>
            <person name="Grenville-Briggs L.J."/>
            <person name="Horner N.R."/>
            <person name="Levin J.Z."/>
            <person name="Mammella M."/>
            <person name="Meijer H.J."/>
            <person name="Morris P."/>
            <person name="Nusbaum C."/>
            <person name="Oome S."/>
            <person name="Phillips A.J."/>
            <person name="van Rooyen D."/>
            <person name="Rzeszutek E."/>
            <person name="Saraiva M."/>
            <person name="Secombes C.J."/>
            <person name="Seidl M.F."/>
            <person name="Snel B."/>
            <person name="Stassen J.H."/>
            <person name="Sykes S."/>
            <person name="Tripathy S."/>
            <person name="van den Berg H."/>
            <person name="Vega-Arreguin J.C."/>
            <person name="Wawra S."/>
            <person name="Young S.K."/>
            <person name="Zeng Q."/>
            <person name="Dieguez-Uribeondo J."/>
            <person name="Russ C."/>
            <person name="Tyler B.M."/>
            <person name="van West P."/>
        </authorList>
    </citation>
    <scope>NUCLEOTIDE SEQUENCE [LARGE SCALE GENOMIC DNA]</scope>
    <source>
        <strain evidence="3 4">CBS 223.65</strain>
    </source>
</reference>
<dbReference type="VEuPathDB" id="FungiDB:SPRG_01691"/>
<accession>A0A067D465</accession>
<evidence type="ECO:0000313" key="4">
    <source>
        <dbReference type="Proteomes" id="UP000030745"/>
    </source>
</evidence>
<organism evidence="3 4">
    <name type="scientific">Saprolegnia parasitica (strain CBS 223.65)</name>
    <dbReference type="NCBI Taxonomy" id="695850"/>
    <lineage>
        <taxon>Eukaryota</taxon>
        <taxon>Sar</taxon>
        <taxon>Stramenopiles</taxon>
        <taxon>Oomycota</taxon>
        <taxon>Saprolegniomycetes</taxon>
        <taxon>Saprolegniales</taxon>
        <taxon>Saprolegniaceae</taxon>
        <taxon>Saprolegnia</taxon>
    </lineage>
</organism>
<sequence>MDGESPEVRSLETPTDGSMTERTRGTYGGRQRWLMPGTLDGNQSIASPKKSTSKSKVTAPSVQSFLGTLGIGIGDDLQMVDREANEVAAYRREFDLIRNANTRKEAEIKKIEEALQEASSLLSSRKMDGMAFQTKAINLENRASSIENKLEDELADRGVYSHMIQRLALEVQDAGAMALQTARQEKCTAETTQKKLVKQLQDLRDENSRAIEDMESAIEMTRKKQK</sequence>
<proteinExistence type="predicted"/>
<protein>
    <submittedName>
        <fullName evidence="3">Uncharacterized protein</fullName>
    </submittedName>
</protein>
<dbReference type="AlphaFoldDB" id="A0A067D465"/>
<evidence type="ECO:0000313" key="3">
    <source>
        <dbReference type="EMBL" id="KDO33812.1"/>
    </source>
</evidence>
<dbReference type="RefSeq" id="XP_012195448.1">
    <property type="nucleotide sequence ID" value="XM_012340058.1"/>
</dbReference>
<evidence type="ECO:0000256" key="2">
    <source>
        <dbReference type="SAM" id="MobiDB-lite"/>
    </source>
</evidence>
<gene>
    <name evidence="3" type="ORF">SPRG_01691</name>
</gene>
<feature type="compositionally biased region" description="Basic and acidic residues" evidence="2">
    <location>
        <begin position="1"/>
        <end position="10"/>
    </location>
</feature>